<keyword evidence="2" id="KW-1185">Reference proteome</keyword>
<name>A0ABU9HSD4_9FLAO</name>
<organism evidence="1 2">
    <name type="scientific">Flavobacterium arundinis</name>
    <dbReference type="NCBI Taxonomy" id="3139143"/>
    <lineage>
        <taxon>Bacteria</taxon>
        <taxon>Pseudomonadati</taxon>
        <taxon>Bacteroidota</taxon>
        <taxon>Flavobacteriia</taxon>
        <taxon>Flavobacteriales</taxon>
        <taxon>Flavobacteriaceae</taxon>
        <taxon>Flavobacterium</taxon>
    </lineage>
</organism>
<dbReference type="PANTHER" id="PTHR37841:SF1">
    <property type="entry name" value="DUF3298 DOMAIN-CONTAINING PROTEIN"/>
    <property type="match status" value="1"/>
</dbReference>
<dbReference type="Pfam" id="PF14903">
    <property type="entry name" value="WG_beta_rep"/>
    <property type="match status" value="5"/>
</dbReference>
<accession>A0ABU9HSD4</accession>
<evidence type="ECO:0000313" key="1">
    <source>
        <dbReference type="EMBL" id="MEL1242999.1"/>
    </source>
</evidence>
<dbReference type="Proteomes" id="UP001464555">
    <property type="component" value="Unassembled WGS sequence"/>
</dbReference>
<comment type="caution">
    <text evidence="1">The sequence shown here is derived from an EMBL/GenBank/DDBJ whole genome shotgun (WGS) entry which is preliminary data.</text>
</comment>
<protein>
    <submittedName>
        <fullName evidence="1">WG repeat-containing protein</fullName>
    </submittedName>
</protein>
<gene>
    <name evidence="1" type="ORF">AAEO56_01885</name>
</gene>
<dbReference type="EMBL" id="JBBYHR010000001">
    <property type="protein sequence ID" value="MEL1242999.1"/>
    <property type="molecule type" value="Genomic_DNA"/>
</dbReference>
<sequence length="573" mass="65892">MKNILLVLLSIPLFCAGQDGFPFSVGKEIKPTIIYYNFYNGTQIIKVDMLNYSRMQVAQMPPRALPPEMILRSMPTLNIYFIRDTSGKILQRYVPYPFDEAQLLATGKVKTVAHSQNLLPGMRGSEEELGSSIYYIHDGAKTGVMDTLGRVLLEPKFDRLVRTDSMYIVTIAGKHGVYSNEYKVVLPLEYDILEYKGHGMFLTYKDGLYTFIDRNGTVHRKMEYDDIDIVNYPIGDNNHYIYRKGDKLGLLDSLYNEVTPLRYDAIEHYENGFGVRNEDRLWALMDNEGNQLTDFKYYEVYNSINGDAHLAAKEYQGKRFFGLVGNDGKEISEFIYDRIEAFSSTHFLVAVDNKYGLMDRNGKVTVAMMYDKIDKLDDYIVAELPEGMYGIIDGNGKELLPFKNQRIKRVYNGFAHVSVDDKQFLVNLQTKKEYPFPYEDIRWFEGGLVGVYHDGKLGVVTLDGKFIVPIQYQGAYAPQNGLLRLVLNNKFGYADISGRIVIPVKYDEVYERVQEGTIIARLNGDWGCLDYKGRILIPFNYESFIYTEKRNMLFRKGSETFLFNSKGKLITKE</sequence>
<evidence type="ECO:0000313" key="2">
    <source>
        <dbReference type="Proteomes" id="UP001464555"/>
    </source>
</evidence>
<proteinExistence type="predicted"/>
<dbReference type="RefSeq" id="WP_341695317.1">
    <property type="nucleotide sequence ID" value="NZ_JBBYHR010000001.1"/>
</dbReference>
<dbReference type="PANTHER" id="PTHR37841">
    <property type="entry name" value="GLR2918 PROTEIN"/>
    <property type="match status" value="1"/>
</dbReference>
<dbReference type="InterPro" id="IPR032774">
    <property type="entry name" value="WG_beta_rep"/>
</dbReference>
<reference evidence="1 2" key="1">
    <citation type="submission" date="2024-04" db="EMBL/GenBank/DDBJ databases">
        <title>Flavobacterium sp. DGU11 16S ribosomal RNA gene Genome sequencing and assembly.</title>
        <authorList>
            <person name="Park S."/>
        </authorList>
    </citation>
    <scope>NUCLEOTIDE SEQUENCE [LARGE SCALE GENOMIC DNA]</scope>
    <source>
        <strain evidence="1 2">DGU11</strain>
    </source>
</reference>